<evidence type="ECO:0000256" key="4">
    <source>
        <dbReference type="ARBA" id="ARBA00022692"/>
    </source>
</evidence>
<comment type="similarity">
    <text evidence="1 9 11">Belongs to the peptidase A8 family.</text>
</comment>
<dbReference type="HAMAP" id="MF_00161">
    <property type="entry name" value="LspA"/>
    <property type="match status" value="1"/>
</dbReference>
<keyword evidence="8 9" id="KW-0472">Membrane</keyword>
<comment type="catalytic activity">
    <reaction evidence="9 10">
        <text>Release of signal peptides from bacterial membrane prolipoproteins. Hydrolyzes -Xaa-Yaa-Zaa-|-(S,diacylglyceryl)Cys-, in which Xaa is hydrophobic (preferably Leu), and Yaa (Ala or Ser) and Zaa (Gly or Ala) have small, neutral side chains.</text>
        <dbReference type="EC" id="3.4.23.36"/>
    </reaction>
</comment>
<comment type="caution">
    <text evidence="9">Lacks conserved residue(s) required for the propagation of feature annotation.</text>
</comment>
<feature type="active site" evidence="9">
    <location>
        <position position="123"/>
    </location>
</feature>
<comment type="subcellular location">
    <subcellularLocation>
        <location evidence="9">Cell membrane</location>
        <topology evidence="9">Multi-pass membrane protein</topology>
    </subcellularLocation>
</comment>
<evidence type="ECO:0000256" key="11">
    <source>
        <dbReference type="RuleBase" id="RU004181"/>
    </source>
</evidence>
<evidence type="ECO:0000313" key="13">
    <source>
        <dbReference type="Proteomes" id="UP000294418"/>
    </source>
</evidence>
<dbReference type="EMBL" id="LR217720">
    <property type="protein sequence ID" value="VFP84390.1"/>
    <property type="molecule type" value="Genomic_DNA"/>
</dbReference>
<dbReference type="InterPro" id="IPR001872">
    <property type="entry name" value="Peptidase_A8"/>
</dbReference>
<dbReference type="NCBIfam" id="TIGR00077">
    <property type="entry name" value="lspA"/>
    <property type="match status" value="1"/>
</dbReference>
<evidence type="ECO:0000256" key="8">
    <source>
        <dbReference type="ARBA" id="ARBA00023136"/>
    </source>
</evidence>
<feature type="transmembrane region" description="Helical" evidence="9">
    <location>
        <begin position="133"/>
        <end position="157"/>
    </location>
</feature>
<dbReference type="AlphaFoldDB" id="A0A451DD84"/>
<keyword evidence="2 9" id="KW-1003">Cell membrane</keyword>
<sequence length="167" mass="19315">MHKDLRSCRLRWLWISFIVLNLDILSKKWVTTHLLLHQSISIIPCVNLYYAHNFGAAFSFLSDQDGWQRWFLSAITSFLLMILLINMYYSQPRSKLHNCAHALLIGGALGNLYDRIHRGFVVDFIDLYMTNWHFATFNIADIAICIGVFLVLLKGVIVPKADKNQKS</sequence>
<keyword evidence="6 9" id="KW-0378">Hydrolase</keyword>
<accession>A0A451DD84</accession>
<evidence type="ECO:0000256" key="10">
    <source>
        <dbReference type="RuleBase" id="RU000594"/>
    </source>
</evidence>
<dbReference type="EC" id="3.4.23.36" evidence="9"/>
<name>A0A451DD84_9GAMM</name>
<protein>
    <recommendedName>
        <fullName evidence="9">Lipoprotein signal peptidase</fullName>
        <ecNumber evidence="9">3.4.23.36</ecNumber>
    </recommendedName>
    <alternativeName>
        <fullName evidence="9">Prolipoprotein signal peptidase</fullName>
    </alternativeName>
    <alternativeName>
        <fullName evidence="9">Signal peptidase II</fullName>
        <shortName evidence="9">SPase II</shortName>
    </alternativeName>
</protein>
<evidence type="ECO:0000256" key="7">
    <source>
        <dbReference type="ARBA" id="ARBA00022989"/>
    </source>
</evidence>
<keyword evidence="7 9" id="KW-1133">Transmembrane helix</keyword>
<keyword evidence="5 9" id="KW-0064">Aspartyl protease</keyword>
<feature type="transmembrane region" description="Helical" evidence="9">
    <location>
        <begin position="70"/>
        <end position="89"/>
    </location>
</feature>
<keyword evidence="4 9" id="KW-0812">Transmembrane</keyword>
<dbReference type="PANTHER" id="PTHR33695">
    <property type="entry name" value="LIPOPROTEIN SIGNAL PEPTIDASE"/>
    <property type="match status" value="1"/>
</dbReference>
<organism evidence="12 13">
    <name type="scientific">Candidatus Erwinia haradaeae</name>
    <dbReference type="NCBI Taxonomy" id="1922217"/>
    <lineage>
        <taxon>Bacteria</taxon>
        <taxon>Pseudomonadati</taxon>
        <taxon>Pseudomonadota</taxon>
        <taxon>Gammaproteobacteria</taxon>
        <taxon>Enterobacterales</taxon>
        <taxon>Erwiniaceae</taxon>
        <taxon>Erwinia</taxon>
    </lineage>
</organism>
<dbReference type="GO" id="GO:0006508">
    <property type="term" value="P:proteolysis"/>
    <property type="evidence" value="ECO:0007669"/>
    <property type="project" value="UniProtKB-KW"/>
</dbReference>
<dbReference type="PANTHER" id="PTHR33695:SF1">
    <property type="entry name" value="LIPOPROTEIN SIGNAL PEPTIDASE"/>
    <property type="match status" value="1"/>
</dbReference>
<gene>
    <name evidence="9 12" type="primary">lspA</name>
    <name evidence="12" type="ORF">ERCILAFE3058_480</name>
</gene>
<dbReference type="Pfam" id="PF01252">
    <property type="entry name" value="Peptidase_A8"/>
    <property type="match status" value="1"/>
</dbReference>
<dbReference type="GO" id="GO:0005886">
    <property type="term" value="C:plasma membrane"/>
    <property type="evidence" value="ECO:0007669"/>
    <property type="project" value="UniProtKB-SubCell"/>
</dbReference>
<keyword evidence="3 9" id="KW-0645">Protease</keyword>
<reference evidence="12 13" key="1">
    <citation type="submission" date="2019-02" db="EMBL/GenBank/DDBJ databases">
        <authorList>
            <person name="Manzano-Marin A."/>
            <person name="Manzano-Marin A."/>
        </authorList>
    </citation>
    <scope>NUCLEOTIDE SEQUENCE [LARGE SCALE GENOMIC DNA]</scope>
    <source>
        <strain evidence="12 13">ErCilaricifoliae</strain>
    </source>
</reference>
<comment type="pathway">
    <text evidence="9">Protein modification; lipoprotein biosynthesis (signal peptide cleavage).</text>
</comment>
<keyword evidence="12" id="KW-0449">Lipoprotein</keyword>
<evidence type="ECO:0000256" key="9">
    <source>
        <dbReference type="HAMAP-Rule" id="MF_00161"/>
    </source>
</evidence>
<feature type="transmembrane region" description="Helical" evidence="9">
    <location>
        <begin position="12"/>
        <end position="30"/>
    </location>
</feature>
<evidence type="ECO:0000256" key="3">
    <source>
        <dbReference type="ARBA" id="ARBA00022670"/>
    </source>
</evidence>
<dbReference type="Proteomes" id="UP000294418">
    <property type="component" value="Chromosome"/>
</dbReference>
<proteinExistence type="inferred from homology"/>
<evidence type="ECO:0000256" key="5">
    <source>
        <dbReference type="ARBA" id="ARBA00022750"/>
    </source>
</evidence>
<dbReference type="PROSITE" id="PS00855">
    <property type="entry name" value="SPASE_II"/>
    <property type="match status" value="1"/>
</dbReference>
<comment type="function">
    <text evidence="9 10">This protein specifically catalyzes the removal of signal peptides from prolipoproteins.</text>
</comment>
<dbReference type="UniPathway" id="UPA00665"/>
<evidence type="ECO:0000256" key="6">
    <source>
        <dbReference type="ARBA" id="ARBA00022801"/>
    </source>
</evidence>
<evidence type="ECO:0000256" key="2">
    <source>
        <dbReference type="ARBA" id="ARBA00022475"/>
    </source>
</evidence>
<dbReference type="PRINTS" id="PR00781">
    <property type="entry name" value="LIPOSIGPTASE"/>
</dbReference>
<evidence type="ECO:0000256" key="1">
    <source>
        <dbReference type="ARBA" id="ARBA00006139"/>
    </source>
</evidence>
<feature type="active site" evidence="9">
    <location>
        <position position="141"/>
    </location>
</feature>
<evidence type="ECO:0000313" key="12">
    <source>
        <dbReference type="EMBL" id="VFP84390.1"/>
    </source>
</evidence>
<dbReference type="GO" id="GO:0004190">
    <property type="term" value="F:aspartic-type endopeptidase activity"/>
    <property type="evidence" value="ECO:0007669"/>
    <property type="project" value="UniProtKB-UniRule"/>
</dbReference>